<gene>
    <name evidence="1" type="ORF">TIFTF001_025204</name>
</gene>
<protein>
    <submittedName>
        <fullName evidence="1">Uncharacterized protein</fullName>
    </submittedName>
</protein>
<evidence type="ECO:0000313" key="2">
    <source>
        <dbReference type="Proteomes" id="UP001187192"/>
    </source>
</evidence>
<organism evidence="1 2">
    <name type="scientific">Ficus carica</name>
    <name type="common">Common fig</name>
    <dbReference type="NCBI Taxonomy" id="3494"/>
    <lineage>
        <taxon>Eukaryota</taxon>
        <taxon>Viridiplantae</taxon>
        <taxon>Streptophyta</taxon>
        <taxon>Embryophyta</taxon>
        <taxon>Tracheophyta</taxon>
        <taxon>Spermatophyta</taxon>
        <taxon>Magnoliopsida</taxon>
        <taxon>eudicotyledons</taxon>
        <taxon>Gunneridae</taxon>
        <taxon>Pentapetalae</taxon>
        <taxon>rosids</taxon>
        <taxon>fabids</taxon>
        <taxon>Rosales</taxon>
        <taxon>Moraceae</taxon>
        <taxon>Ficeae</taxon>
        <taxon>Ficus</taxon>
    </lineage>
</organism>
<proteinExistence type="predicted"/>
<dbReference type="AlphaFoldDB" id="A0AA88AND7"/>
<keyword evidence="2" id="KW-1185">Reference proteome</keyword>
<name>A0AA88AND7_FICCA</name>
<reference evidence="1" key="1">
    <citation type="submission" date="2023-07" db="EMBL/GenBank/DDBJ databases">
        <title>draft genome sequence of fig (Ficus carica).</title>
        <authorList>
            <person name="Takahashi T."/>
            <person name="Nishimura K."/>
        </authorList>
    </citation>
    <scope>NUCLEOTIDE SEQUENCE</scope>
</reference>
<dbReference type="EMBL" id="BTGU01000061">
    <property type="protein sequence ID" value="GMN56089.1"/>
    <property type="molecule type" value="Genomic_DNA"/>
</dbReference>
<accession>A0AA88AND7</accession>
<sequence>MLLRRWILPRWWRISATTTAMYEIRDHNQAPGTELWQTLELAGSRSPSIFSTGAVICSGNDSSLGGCDGISFLLRSPTERGLLWRPSSCDVWPPSGGH</sequence>
<dbReference type="Proteomes" id="UP001187192">
    <property type="component" value="Unassembled WGS sequence"/>
</dbReference>
<evidence type="ECO:0000313" key="1">
    <source>
        <dbReference type="EMBL" id="GMN56089.1"/>
    </source>
</evidence>
<comment type="caution">
    <text evidence="1">The sequence shown here is derived from an EMBL/GenBank/DDBJ whole genome shotgun (WGS) entry which is preliminary data.</text>
</comment>